<gene>
    <name evidence="7" type="ORF">WDU99_07885</name>
</gene>
<evidence type="ECO:0000256" key="4">
    <source>
        <dbReference type="RuleBase" id="RU003719"/>
    </source>
</evidence>
<organism evidence="7 8">
    <name type="scientific">Microbacterium bandirmense</name>
    <dbReference type="NCBI Taxonomy" id="3122050"/>
    <lineage>
        <taxon>Bacteria</taxon>
        <taxon>Bacillati</taxon>
        <taxon>Actinomycetota</taxon>
        <taxon>Actinomycetes</taxon>
        <taxon>Micrococcales</taxon>
        <taxon>Microbacteriaceae</taxon>
        <taxon>Microbacterium</taxon>
    </lineage>
</organism>
<dbReference type="Gene3D" id="3.40.50.720">
    <property type="entry name" value="NAD(P)-binding Rossmann-like Domain"/>
    <property type="match status" value="2"/>
</dbReference>
<dbReference type="InterPro" id="IPR006140">
    <property type="entry name" value="D-isomer_DH_NAD-bd"/>
</dbReference>
<keyword evidence="3" id="KW-0520">NAD</keyword>
<name>A0ABU8LC41_9MICO</name>
<dbReference type="PANTHER" id="PTHR43761">
    <property type="entry name" value="D-ISOMER SPECIFIC 2-HYDROXYACID DEHYDROGENASE FAMILY PROTEIN (AFU_ORTHOLOGUE AFUA_1G13630)"/>
    <property type="match status" value="1"/>
</dbReference>
<dbReference type="Proteomes" id="UP001371224">
    <property type="component" value="Unassembled WGS sequence"/>
</dbReference>
<dbReference type="SUPFAM" id="SSF51735">
    <property type="entry name" value="NAD(P)-binding Rossmann-fold domains"/>
    <property type="match status" value="1"/>
</dbReference>
<dbReference type="InterPro" id="IPR006139">
    <property type="entry name" value="D-isomer_2_OHA_DH_cat_dom"/>
</dbReference>
<evidence type="ECO:0000313" key="7">
    <source>
        <dbReference type="EMBL" id="MEJ1088232.1"/>
    </source>
</evidence>
<comment type="similarity">
    <text evidence="1 4">Belongs to the D-isomer specific 2-hydroxyacid dehydrogenase family.</text>
</comment>
<dbReference type="Pfam" id="PF02826">
    <property type="entry name" value="2-Hacid_dh_C"/>
    <property type="match status" value="1"/>
</dbReference>
<feature type="domain" description="D-isomer specific 2-hydroxyacid dehydrogenase NAD-binding" evidence="6">
    <location>
        <begin position="131"/>
        <end position="308"/>
    </location>
</feature>
<keyword evidence="8" id="KW-1185">Reference proteome</keyword>
<keyword evidence="2 4" id="KW-0560">Oxidoreductase</keyword>
<evidence type="ECO:0000313" key="8">
    <source>
        <dbReference type="Proteomes" id="UP001371224"/>
    </source>
</evidence>
<dbReference type="PANTHER" id="PTHR43761:SF1">
    <property type="entry name" value="D-ISOMER SPECIFIC 2-HYDROXYACID DEHYDROGENASE CATALYTIC DOMAIN-CONTAINING PROTEIN-RELATED"/>
    <property type="match status" value="1"/>
</dbReference>
<proteinExistence type="inferred from homology"/>
<reference evidence="7 8" key="1">
    <citation type="submission" date="2024-02" db="EMBL/GenBank/DDBJ databases">
        <authorList>
            <person name="Saticioglu I.B."/>
        </authorList>
    </citation>
    <scope>NUCLEOTIDE SEQUENCE [LARGE SCALE GENOMIC DNA]</scope>
    <source>
        <strain evidence="7 8">Mu-80</strain>
    </source>
</reference>
<sequence>MTDPRILVIGDSYMKAEIFAPAFEQRGLSFDAATVTIAPPTSDTSVIAEFEGDPAEIAQIARGYDVIAFHAAPITADVLAALPDLKLLGCARGGPVNVDLAAAKERGVRVTTTPGKNAEAVADLTIGFLISMIRNVPASLRDVDKRVADGRPLAESTFEGARWFGREISSLRVGLVGYGNVARLVAARALALGAQVLAFDPYVDASTVDDVTVVSDLDEMLAQSDVVSLHARATAENRHMIGAREIGLMRPGSFLINTARESLVDEQAMLDALTSGNLAGIALDVNEPDGPWRDLVAQPNLILTPHLAGATQETLVRGAEMLASEIQAYIDDKPLRWER</sequence>
<dbReference type="InterPro" id="IPR050418">
    <property type="entry name" value="D-iso_2-hydroxyacid_DH_PdxB"/>
</dbReference>
<feature type="domain" description="D-isomer specific 2-hydroxyacid dehydrogenase catalytic" evidence="5">
    <location>
        <begin position="51"/>
        <end position="336"/>
    </location>
</feature>
<evidence type="ECO:0000259" key="5">
    <source>
        <dbReference type="Pfam" id="PF00389"/>
    </source>
</evidence>
<dbReference type="Pfam" id="PF00389">
    <property type="entry name" value="2-Hacid_dh"/>
    <property type="match status" value="1"/>
</dbReference>
<evidence type="ECO:0000256" key="1">
    <source>
        <dbReference type="ARBA" id="ARBA00005854"/>
    </source>
</evidence>
<evidence type="ECO:0000259" key="6">
    <source>
        <dbReference type="Pfam" id="PF02826"/>
    </source>
</evidence>
<accession>A0ABU8LC41</accession>
<dbReference type="EMBL" id="JBBDGM010000005">
    <property type="protein sequence ID" value="MEJ1088232.1"/>
    <property type="molecule type" value="Genomic_DNA"/>
</dbReference>
<dbReference type="SUPFAM" id="SSF52283">
    <property type="entry name" value="Formate/glycerate dehydrogenase catalytic domain-like"/>
    <property type="match status" value="1"/>
</dbReference>
<comment type="caution">
    <text evidence="7">The sequence shown here is derived from an EMBL/GenBank/DDBJ whole genome shotgun (WGS) entry which is preliminary data.</text>
</comment>
<evidence type="ECO:0000256" key="2">
    <source>
        <dbReference type="ARBA" id="ARBA00023002"/>
    </source>
</evidence>
<dbReference type="RefSeq" id="WP_337331898.1">
    <property type="nucleotide sequence ID" value="NZ_JBBDGM010000005.1"/>
</dbReference>
<dbReference type="InterPro" id="IPR036291">
    <property type="entry name" value="NAD(P)-bd_dom_sf"/>
</dbReference>
<evidence type="ECO:0000256" key="3">
    <source>
        <dbReference type="ARBA" id="ARBA00023027"/>
    </source>
</evidence>
<protein>
    <submittedName>
        <fullName evidence="7">NAD(P)-dependent oxidoreductase</fullName>
    </submittedName>
</protein>